<protein>
    <recommendedName>
        <fullName evidence="4">Lipoprotein</fullName>
    </recommendedName>
</protein>
<organism evidence="2 3">
    <name type="scientific">Archangium lansingense</name>
    <dbReference type="NCBI Taxonomy" id="2995310"/>
    <lineage>
        <taxon>Bacteria</taxon>
        <taxon>Pseudomonadati</taxon>
        <taxon>Myxococcota</taxon>
        <taxon>Myxococcia</taxon>
        <taxon>Myxococcales</taxon>
        <taxon>Cystobacterineae</taxon>
        <taxon>Archangiaceae</taxon>
        <taxon>Archangium</taxon>
    </lineage>
</organism>
<evidence type="ECO:0000256" key="1">
    <source>
        <dbReference type="SAM" id="MobiDB-lite"/>
    </source>
</evidence>
<feature type="compositionally biased region" description="Basic and acidic residues" evidence="1">
    <location>
        <begin position="60"/>
        <end position="69"/>
    </location>
</feature>
<proteinExistence type="predicted"/>
<sequence>MAKESADFMYAFHTLRCGQRESICAQEVSCDCNQTLPAHSCEPERAEHWPYEEGRLYTSQERTRLERQSPDPTKSQLGPKLIDFENGGCETATSVDPPEYGRCEVRGVAITGEQSHHVFRSLELGKTLDICGIPVACECEG</sequence>
<evidence type="ECO:0000313" key="3">
    <source>
        <dbReference type="Proteomes" id="UP001207654"/>
    </source>
</evidence>
<keyword evidence="3" id="KW-1185">Reference proteome</keyword>
<accession>A0ABT4AI14</accession>
<comment type="caution">
    <text evidence="2">The sequence shown here is derived from an EMBL/GenBank/DDBJ whole genome shotgun (WGS) entry which is preliminary data.</text>
</comment>
<name>A0ABT4AI14_9BACT</name>
<dbReference type="Proteomes" id="UP001207654">
    <property type="component" value="Unassembled WGS sequence"/>
</dbReference>
<feature type="region of interest" description="Disordered" evidence="1">
    <location>
        <begin position="60"/>
        <end position="80"/>
    </location>
</feature>
<evidence type="ECO:0000313" key="2">
    <source>
        <dbReference type="EMBL" id="MCY1081312.1"/>
    </source>
</evidence>
<reference evidence="2 3" key="1">
    <citation type="submission" date="2022-11" db="EMBL/GenBank/DDBJ databases">
        <title>Minimal conservation of predation-associated metabolite biosynthetic gene clusters underscores biosynthetic potential of Myxococcota including descriptions for ten novel species: Archangium lansinium sp. nov., Myxococcus landrumus sp. nov., Nannocystis bai.</title>
        <authorList>
            <person name="Ahearne A."/>
            <person name="Stevens C."/>
            <person name="Phillips K."/>
        </authorList>
    </citation>
    <scope>NUCLEOTIDE SEQUENCE [LARGE SCALE GENOMIC DNA]</scope>
    <source>
        <strain evidence="2 3">MIWBW</strain>
    </source>
</reference>
<evidence type="ECO:0008006" key="4">
    <source>
        <dbReference type="Google" id="ProtNLM"/>
    </source>
</evidence>
<dbReference type="RefSeq" id="WP_267539916.1">
    <property type="nucleotide sequence ID" value="NZ_JAPNKA010000001.1"/>
</dbReference>
<gene>
    <name evidence="2" type="ORF">OV287_43350</name>
</gene>
<dbReference type="EMBL" id="JAPNKA010000001">
    <property type="protein sequence ID" value="MCY1081312.1"/>
    <property type="molecule type" value="Genomic_DNA"/>
</dbReference>